<keyword evidence="4" id="KW-1185">Reference proteome</keyword>
<dbReference type="PANTHER" id="PTHR46666">
    <property type="entry name" value="60S RIBOSOMAL L18A-LIKE PROTEIN"/>
    <property type="match status" value="1"/>
</dbReference>
<dbReference type="EMBL" id="JBAMMX010000028">
    <property type="protein sequence ID" value="KAK6911930.1"/>
    <property type="molecule type" value="Genomic_DNA"/>
</dbReference>
<feature type="region of interest" description="Disordered" evidence="1">
    <location>
        <begin position="1"/>
        <end position="22"/>
    </location>
</feature>
<dbReference type="AlphaFoldDB" id="A0AAN8UAS6"/>
<comment type="caution">
    <text evidence="3">The sequence shown here is derived from an EMBL/GenBank/DDBJ whole genome shotgun (WGS) entry which is preliminary data.</text>
</comment>
<evidence type="ECO:0008006" key="5">
    <source>
        <dbReference type="Google" id="ProtNLM"/>
    </source>
</evidence>
<keyword evidence="2" id="KW-1133">Transmembrane helix</keyword>
<feature type="transmembrane region" description="Helical" evidence="2">
    <location>
        <begin position="86"/>
        <end position="109"/>
    </location>
</feature>
<evidence type="ECO:0000313" key="4">
    <source>
        <dbReference type="Proteomes" id="UP001370490"/>
    </source>
</evidence>
<evidence type="ECO:0000256" key="2">
    <source>
        <dbReference type="SAM" id="Phobius"/>
    </source>
</evidence>
<evidence type="ECO:0000313" key="3">
    <source>
        <dbReference type="EMBL" id="KAK6911930.1"/>
    </source>
</evidence>
<gene>
    <name evidence="3" type="ORF">RJ641_024023</name>
</gene>
<protein>
    <recommendedName>
        <fullName evidence="5">60S ribosomal protein L18a-like protein</fullName>
    </recommendedName>
</protein>
<feature type="transmembrane region" description="Helical" evidence="2">
    <location>
        <begin position="49"/>
        <end position="74"/>
    </location>
</feature>
<accession>A0AAN8UAS6</accession>
<dbReference type="PANTHER" id="PTHR46666:SF10">
    <property type="entry name" value="RIBOSOMAL PROTEIN L18AE FAMILY"/>
    <property type="match status" value="1"/>
</dbReference>
<keyword evidence="2" id="KW-0812">Transmembrane</keyword>
<dbReference type="Proteomes" id="UP001370490">
    <property type="component" value="Unassembled WGS sequence"/>
</dbReference>
<reference evidence="3 4" key="1">
    <citation type="submission" date="2023-12" db="EMBL/GenBank/DDBJ databases">
        <title>A high-quality genome assembly for Dillenia turbinata (Dilleniales).</title>
        <authorList>
            <person name="Chanderbali A."/>
        </authorList>
    </citation>
    <scope>NUCLEOTIDE SEQUENCE [LARGE SCALE GENOMIC DNA]</scope>
    <source>
        <strain evidence="3">LSX21</strain>
        <tissue evidence="3">Leaf</tissue>
    </source>
</reference>
<keyword evidence="2" id="KW-0472">Membrane</keyword>
<proteinExistence type="predicted"/>
<evidence type="ECO:0000256" key="1">
    <source>
        <dbReference type="SAM" id="MobiDB-lite"/>
    </source>
</evidence>
<organism evidence="3 4">
    <name type="scientific">Dillenia turbinata</name>
    <dbReference type="NCBI Taxonomy" id="194707"/>
    <lineage>
        <taxon>Eukaryota</taxon>
        <taxon>Viridiplantae</taxon>
        <taxon>Streptophyta</taxon>
        <taxon>Embryophyta</taxon>
        <taxon>Tracheophyta</taxon>
        <taxon>Spermatophyta</taxon>
        <taxon>Magnoliopsida</taxon>
        <taxon>eudicotyledons</taxon>
        <taxon>Gunneridae</taxon>
        <taxon>Pentapetalae</taxon>
        <taxon>Dilleniales</taxon>
        <taxon>Dilleniaceae</taxon>
        <taxon>Dillenia</taxon>
    </lineage>
</organism>
<sequence length="110" mass="11792">MGVFTNSKTGAGHGTNVPDAEKGEYNLIGDGEDPKLGLYDKRLPCCGCGIGWCSLLIGFVFPPAWYYAAILYFARYYHKDPRERSGLAACAIAAIVFTIAAVITVAAILL</sequence>
<name>A0AAN8UAS6_9MAGN</name>